<protein>
    <submittedName>
        <fullName evidence="1">Uncharacterized protein</fullName>
    </submittedName>
</protein>
<keyword evidence="2" id="KW-1185">Reference proteome</keyword>
<dbReference type="EMBL" id="NCKW01011245">
    <property type="protein sequence ID" value="POM63940.1"/>
    <property type="molecule type" value="Genomic_DNA"/>
</dbReference>
<dbReference type="CDD" id="cd09275">
    <property type="entry name" value="RNase_HI_RT_DIRS1"/>
    <property type="match status" value="1"/>
</dbReference>
<name>A0A2P4XEG8_9STRA</name>
<dbReference type="AlphaFoldDB" id="A0A2P4XEG8"/>
<sequence>MLSTDQIILPMYPVHRLIIEVVRALHAVPSSAGGFEVVSIRSATPDTFKRVYNPKVHVHTDASDDGLCALELALRQFIRVRFHDSAKMQLKDNKPSDSINARELQSAVLAVLVWGPVWAQSLDPGPIEVRFWIDNVSAVSWTQRRYSRHPLSETYNRLLSLAEFQYLLLCTVTHVPGVDNTMADASSRAWSTNHALYQIWTILSHRWTQVEVLSLYGNLLLRWDRCCIGTPWPTLPTLPTACTGDNGLCSPPFVGGTDGAVAGLEINTRRLDSNSLLYGGSTADLLARSAARRQHPHARHSEAIESTTEKQPITPAFLRRLYRRLDFTRPRNHLLWGSVLLAYFFPLRRSEYLLVGSTKHSYCLKASNAYFSDDRGVPVPVKLANAVTIGLSGGDPGGQCTALVTACCAQCKHLRVTSESELGHARATHLCVDLIANEVSTSFKALATDVGAPRGHYSTHSARIGSATALVRGKADSLSIKFIGRR</sequence>
<proteinExistence type="predicted"/>
<evidence type="ECO:0000313" key="2">
    <source>
        <dbReference type="Proteomes" id="UP000237271"/>
    </source>
</evidence>
<reference evidence="1 2" key="1">
    <citation type="journal article" date="2017" name="Genome Biol. Evol.">
        <title>Phytophthora megakarya and P. palmivora, closely related causal agents of cacao black pod rot, underwent increases in genome sizes and gene numbers by different mechanisms.</title>
        <authorList>
            <person name="Ali S.S."/>
            <person name="Shao J."/>
            <person name="Lary D.J."/>
            <person name="Kronmiller B."/>
            <person name="Shen D."/>
            <person name="Strem M.D."/>
            <person name="Amoako-Attah I."/>
            <person name="Akrofi A.Y."/>
            <person name="Begoude B.A."/>
            <person name="Ten Hoopen G.M."/>
            <person name="Coulibaly K."/>
            <person name="Kebe B.I."/>
            <person name="Melnick R.L."/>
            <person name="Guiltinan M.J."/>
            <person name="Tyler B.M."/>
            <person name="Meinhardt L.W."/>
            <person name="Bailey B.A."/>
        </authorList>
    </citation>
    <scope>NUCLEOTIDE SEQUENCE [LARGE SCALE GENOMIC DNA]</scope>
    <source>
        <strain evidence="2">sbr112.9</strain>
    </source>
</reference>
<gene>
    <name evidence="1" type="ORF">PHPALM_20598</name>
</gene>
<dbReference type="Proteomes" id="UP000237271">
    <property type="component" value="Unassembled WGS sequence"/>
</dbReference>
<accession>A0A2P4XEG8</accession>
<comment type="caution">
    <text evidence="1">The sequence shown here is derived from an EMBL/GenBank/DDBJ whole genome shotgun (WGS) entry which is preliminary data.</text>
</comment>
<organism evidence="1 2">
    <name type="scientific">Phytophthora palmivora</name>
    <dbReference type="NCBI Taxonomy" id="4796"/>
    <lineage>
        <taxon>Eukaryota</taxon>
        <taxon>Sar</taxon>
        <taxon>Stramenopiles</taxon>
        <taxon>Oomycota</taxon>
        <taxon>Peronosporomycetes</taxon>
        <taxon>Peronosporales</taxon>
        <taxon>Peronosporaceae</taxon>
        <taxon>Phytophthora</taxon>
    </lineage>
</organism>
<dbReference type="OrthoDB" id="123621at2759"/>
<evidence type="ECO:0000313" key="1">
    <source>
        <dbReference type="EMBL" id="POM63940.1"/>
    </source>
</evidence>